<comment type="similarity">
    <text evidence="1">Belongs to the arginase family. Agmatinase subfamily.</text>
</comment>
<evidence type="ECO:0000256" key="5">
    <source>
        <dbReference type="RuleBase" id="RU003684"/>
    </source>
</evidence>
<evidence type="ECO:0000256" key="4">
    <source>
        <dbReference type="PIRSR" id="PIRSR036979-1"/>
    </source>
</evidence>
<reference evidence="7" key="1">
    <citation type="journal article" date="2020" name="Microbiol. Resour. Announc.">
        <title>Complete Genome Sequence of Geobacillus sp. Strain E55-1, Isolated from Mine Geyser in Japan.</title>
        <authorList>
            <person name="Miyazaki K."/>
            <person name="Hase E."/>
            <person name="Tokito N."/>
        </authorList>
    </citation>
    <scope>NUCLEOTIDE SEQUENCE [LARGE SCALE GENOMIC DNA]</scope>
    <source>
        <strain evidence="7">E55-1</strain>
    </source>
</reference>
<evidence type="ECO:0000256" key="1">
    <source>
        <dbReference type="ARBA" id="ARBA00009227"/>
    </source>
</evidence>
<evidence type="ECO:0008006" key="8">
    <source>
        <dbReference type="Google" id="ProtNLM"/>
    </source>
</evidence>
<gene>
    <name evidence="6" type="ORF">GsuE55_27730</name>
</gene>
<dbReference type="Gene3D" id="3.40.800.10">
    <property type="entry name" value="Ureohydrolase domain"/>
    <property type="match status" value="1"/>
</dbReference>
<feature type="binding site" evidence="4">
    <location>
        <position position="92"/>
    </location>
    <ligand>
        <name>Mn(2+)</name>
        <dbReference type="ChEBI" id="CHEBI:29035"/>
        <label>1</label>
    </ligand>
</feature>
<dbReference type="RefSeq" id="WP_172418836.1">
    <property type="nucleotide sequence ID" value="NZ_AP022557.1"/>
</dbReference>
<proteinExistence type="inferred from homology"/>
<dbReference type="GO" id="GO:0008783">
    <property type="term" value="F:agmatinase activity"/>
    <property type="evidence" value="ECO:0007669"/>
    <property type="project" value="TreeGrafter"/>
</dbReference>
<dbReference type="PROSITE" id="PS51409">
    <property type="entry name" value="ARGINASE_2"/>
    <property type="match status" value="1"/>
</dbReference>
<dbReference type="PIRSF" id="PIRSF036979">
    <property type="entry name" value="Arginase"/>
    <property type="match status" value="1"/>
</dbReference>
<keyword evidence="7" id="KW-1185">Reference proteome</keyword>
<dbReference type="PANTHER" id="PTHR11358">
    <property type="entry name" value="ARGINASE/AGMATINASE"/>
    <property type="match status" value="1"/>
</dbReference>
<name>A0A679FPJ3_9BACL</name>
<feature type="binding site" evidence="4">
    <location>
        <position position="164"/>
    </location>
    <ligand>
        <name>Mn(2+)</name>
        <dbReference type="ChEBI" id="CHEBI:29035"/>
        <label>1</label>
    </ligand>
</feature>
<dbReference type="InterPro" id="IPR023696">
    <property type="entry name" value="Ureohydrolase_dom_sf"/>
</dbReference>
<dbReference type="EMBL" id="AP022557">
    <property type="protein sequence ID" value="BBW97940.1"/>
    <property type="molecule type" value="Genomic_DNA"/>
</dbReference>
<evidence type="ECO:0000256" key="3">
    <source>
        <dbReference type="ARBA" id="ARBA00022801"/>
    </source>
</evidence>
<feature type="binding site" evidence="4">
    <location>
        <position position="90"/>
    </location>
    <ligand>
        <name>Mn(2+)</name>
        <dbReference type="ChEBI" id="CHEBI:29035"/>
        <label>1</label>
    </ligand>
</feature>
<evidence type="ECO:0000313" key="7">
    <source>
        <dbReference type="Proteomes" id="UP000501421"/>
    </source>
</evidence>
<dbReference type="SUPFAM" id="SSF52768">
    <property type="entry name" value="Arginase/deacetylase"/>
    <property type="match status" value="1"/>
</dbReference>
<evidence type="ECO:0000313" key="6">
    <source>
        <dbReference type="EMBL" id="BBW97940.1"/>
    </source>
</evidence>
<feature type="binding site" evidence="4">
    <location>
        <position position="94"/>
    </location>
    <ligand>
        <name>Mn(2+)</name>
        <dbReference type="ChEBI" id="CHEBI:29035"/>
        <label>1</label>
    </ligand>
</feature>
<dbReference type="PANTHER" id="PTHR11358:SF26">
    <property type="entry name" value="GUANIDINO ACID HYDROLASE, MITOCHONDRIAL"/>
    <property type="match status" value="1"/>
</dbReference>
<dbReference type="GO" id="GO:0046872">
    <property type="term" value="F:metal ion binding"/>
    <property type="evidence" value="ECO:0007669"/>
    <property type="project" value="UniProtKB-KW"/>
</dbReference>
<protein>
    <recommendedName>
        <fullName evidence="8">Agmatinase</fullName>
    </recommendedName>
</protein>
<accession>A0A679FPJ3</accession>
<evidence type="ECO:0000256" key="2">
    <source>
        <dbReference type="ARBA" id="ARBA00022723"/>
    </source>
</evidence>
<feature type="binding site" evidence="4">
    <location>
        <position position="67"/>
    </location>
    <ligand>
        <name>Mn(2+)</name>
        <dbReference type="ChEBI" id="CHEBI:29035"/>
        <label>1</label>
    </ligand>
</feature>
<feature type="binding site" evidence="4">
    <location>
        <position position="166"/>
    </location>
    <ligand>
        <name>Mn(2+)</name>
        <dbReference type="ChEBI" id="CHEBI:29035"/>
        <label>1</label>
    </ligand>
</feature>
<organism evidence="6 7">
    <name type="scientific">Geobacillus subterraneus</name>
    <dbReference type="NCBI Taxonomy" id="129338"/>
    <lineage>
        <taxon>Bacteria</taxon>
        <taxon>Bacillati</taxon>
        <taxon>Bacillota</taxon>
        <taxon>Bacilli</taxon>
        <taxon>Bacillales</taxon>
        <taxon>Anoxybacillaceae</taxon>
        <taxon>Geobacillus</taxon>
    </lineage>
</organism>
<dbReference type="InterPro" id="IPR006035">
    <property type="entry name" value="Ureohydrolase"/>
</dbReference>
<dbReference type="Pfam" id="PF00491">
    <property type="entry name" value="Arginase"/>
    <property type="match status" value="1"/>
</dbReference>
<sequence>MEYNQKGLTKGWYCPNQKRIVGKDLIIKDYGELEVTLNQKLQLNRIKNLAEKVAKSNIIPFFIGGDHTITYPIIKGFLEHYEKIQIIHVDAHSDLGINRWDIVEHGSFMKNLIQEEKIRHIYQLGIRGPQDKEDIKSDKLTTLFGTSFKNVTIDSTLPTYITFDVDVFDPSIVPSVGYPVPNGWHYKDFLDFIELCVNNADVIGIDIVEYNEMYDFGNKIGASTVTHAILDLLAGVMMKNENERD</sequence>
<comment type="cofactor">
    <cofactor evidence="4">
        <name>Mn(2+)</name>
        <dbReference type="ChEBI" id="CHEBI:29035"/>
    </cofactor>
    <text evidence="4">Binds 2 manganese ions per subunit.</text>
</comment>
<dbReference type="GO" id="GO:0033389">
    <property type="term" value="P:putrescine biosynthetic process from arginine, via agmatine"/>
    <property type="evidence" value="ECO:0007669"/>
    <property type="project" value="TreeGrafter"/>
</dbReference>
<dbReference type="InterPro" id="IPR020855">
    <property type="entry name" value="Ureohydrolase_Mn_BS"/>
</dbReference>
<keyword evidence="3 5" id="KW-0378">Hydrolase</keyword>
<keyword evidence="2 4" id="KW-0479">Metal-binding</keyword>
<keyword evidence="4" id="KW-0464">Manganese</keyword>
<dbReference type="AlphaFoldDB" id="A0A679FPJ3"/>
<dbReference type="Proteomes" id="UP000501421">
    <property type="component" value="Chromosome"/>
</dbReference>
<dbReference type="PROSITE" id="PS01053">
    <property type="entry name" value="ARGINASE_1"/>
    <property type="match status" value="1"/>
</dbReference>